<evidence type="ECO:0000256" key="3">
    <source>
        <dbReference type="ARBA" id="ARBA00022960"/>
    </source>
</evidence>
<comment type="similarity">
    <text evidence="1">Belongs to the FemABX family.</text>
</comment>
<dbReference type="SUPFAM" id="SSF55729">
    <property type="entry name" value="Acyl-CoA N-acyltransferases (Nat)"/>
    <property type="match status" value="1"/>
</dbReference>
<evidence type="ECO:0000256" key="6">
    <source>
        <dbReference type="ARBA" id="ARBA00023316"/>
    </source>
</evidence>
<dbReference type="RefSeq" id="WP_004075917.1">
    <property type="nucleotide sequence ID" value="NZ_CM001436.1"/>
</dbReference>
<reference evidence="8 9" key="1">
    <citation type="submission" date="2011-10" db="EMBL/GenBank/DDBJ databases">
        <title>The Improved High-Quality Draft genome of Methanoplanus limicola DSM 2279.</title>
        <authorList>
            <consortium name="US DOE Joint Genome Institute (JGI-PGF)"/>
            <person name="Lucas S."/>
            <person name="Copeland A."/>
            <person name="Lapidus A."/>
            <person name="Glavina del Rio T."/>
            <person name="Dalin E."/>
            <person name="Tice H."/>
            <person name="Bruce D."/>
            <person name="Goodwin L."/>
            <person name="Pitluck S."/>
            <person name="Peters L."/>
            <person name="Mikhailova N."/>
            <person name="Lu M."/>
            <person name="Kyrpides N."/>
            <person name="Mavromatis K."/>
            <person name="Ivanova N."/>
            <person name="Markowitz V."/>
            <person name="Cheng J.-F."/>
            <person name="Hugenholtz P."/>
            <person name="Woyke T."/>
            <person name="Wu D."/>
            <person name="Wirth R."/>
            <person name="Brambilla E.-M."/>
            <person name="Klenk H.-P."/>
            <person name="Eisen J.A."/>
        </authorList>
    </citation>
    <scope>NUCLEOTIDE SEQUENCE [LARGE SCALE GENOMIC DNA]</scope>
    <source>
        <strain evidence="8 9">DSM 2279</strain>
    </source>
</reference>
<evidence type="ECO:0000256" key="2">
    <source>
        <dbReference type="ARBA" id="ARBA00022679"/>
    </source>
</evidence>
<dbReference type="GO" id="GO:0071555">
    <property type="term" value="P:cell wall organization"/>
    <property type="evidence" value="ECO:0007669"/>
    <property type="project" value="UniProtKB-KW"/>
</dbReference>
<dbReference type="InterPro" id="IPR038740">
    <property type="entry name" value="BioF2-like_GNAT_dom"/>
</dbReference>
<accession>H1YZR2</accession>
<keyword evidence="6" id="KW-0961">Cell wall biogenesis/degradation</keyword>
<evidence type="ECO:0000259" key="7">
    <source>
        <dbReference type="Pfam" id="PF13480"/>
    </source>
</evidence>
<keyword evidence="9" id="KW-1185">Reference proteome</keyword>
<dbReference type="InParanoid" id="H1YZR2"/>
<evidence type="ECO:0000313" key="8">
    <source>
        <dbReference type="EMBL" id="EHQ34324.1"/>
    </source>
</evidence>
<dbReference type="GO" id="GO:0016755">
    <property type="term" value="F:aminoacyltransferase activity"/>
    <property type="evidence" value="ECO:0007669"/>
    <property type="project" value="InterPro"/>
</dbReference>
<dbReference type="PANTHER" id="PTHR36174">
    <property type="entry name" value="LIPID II:GLYCINE GLYCYLTRANSFERASE"/>
    <property type="match status" value="1"/>
</dbReference>
<keyword evidence="4" id="KW-0573">Peptidoglycan synthesis</keyword>
<evidence type="ECO:0000256" key="5">
    <source>
        <dbReference type="ARBA" id="ARBA00023315"/>
    </source>
</evidence>
<protein>
    <recommendedName>
        <fullName evidence="7">BioF2-like acetyltransferase domain-containing protein</fullName>
    </recommendedName>
</protein>
<dbReference type="Gene3D" id="3.40.630.30">
    <property type="match status" value="1"/>
</dbReference>
<evidence type="ECO:0000313" key="9">
    <source>
        <dbReference type="Proteomes" id="UP000005741"/>
    </source>
</evidence>
<dbReference type="InterPro" id="IPR016181">
    <property type="entry name" value="Acyl_CoA_acyltransferase"/>
</dbReference>
<feature type="domain" description="BioF2-like acetyltransferase" evidence="7">
    <location>
        <begin position="166"/>
        <end position="291"/>
    </location>
</feature>
<keyword evidence="2" id="KW-0808">Transferase</keyword>
<keyword evidence="3" id="KW-0133">Cell shape</keyword>
<proteinExistence type="inferred from homology"/>
<keyword evidence="5" id="KW-0012">Acyltransferase</keyword>
<dbReference type="AlphaFoldDB" id="H1YZR2"/>
<name>H1YZR2_9EURY</name>
<dbReference type="EMBL" id="CM001436">
    <property type="protein sequence ID" value="EHQ34324.1"/>
    <property type="molecule type" value="Genomic_DNA"/>
</dbReference>
<dbReference type="PANTHER" id="PTHR36174:SF1">
    <property type="entry name" value="LIPID II:GLYCINE GLYCYLTRANSFERASE"/>
    <property type="match status" value="1"/>
</dbReference>
<evidence type="ECO:0000256" key="4">
    <source>
        <dbReference type="ARBA" id="ARBA00022984"/>
    </source>
</evidence>
<dbReference type="InterPro" id="IPR003447">
    <property type="entry name" value="FEMABX"/>
</dbReference>
<evidence type="ECO:0000256" key="1">
    <source>
        <dbReference type="ARBA" id="ARBA00009943"/>
    </source>
</evidence>
<dbReference type="Proteomes" id="UP000005741">
    <property type="component" value="Chromosome"/>
</dbReference>
<dbReference type="GO" id="GO:0044038">
    <property type="term" value="P:cell wall macromolecule biosynthetic process"/>
    <property type="evidence" value="ECO:0007669"/>
    <property type="project" value="InterPro"/>
</dbReference>
<organism evidence="8 9">
    <name type="scientific">Methanoplanus limicola DSM 2279</name>
    <dbReference type="NCBI Taxonomy" id="937775"/>
    <lineage>
        <taxon>Archaea</taxon>
        <taxon>Methanobacteriati</taxon>
        <taxon>Methanobacteriota</taxon>
        <taxon>Stenosarchaea group</taxon>
        <taxon>Methanomicrobia</taxon>
        <taxon>Methanomicrobiales</taxon>
        <taxon>Methanomicrobiaceae</taxon>
        <taxon>Methanoplanus</taxon>
    </lineage>
</organism>
<dbReference type="HOGENOM" id="CLU_071764_0_0_2"/>
<sequence length="335" mass="39500">MEIKLCNDNLSDIWDKSVLSSEYGTIFHKWNFLRIAEKYSGSSLLGLMIYQGTELKAIYPVFLKNRSAFNIAMSPVSRSFMYYLGPLFVDYENLKQRKKETRFINVQQIVDELLFSELGCRYARIRLVPGYYDSRPLSWSGYDVKPLYTTRIDLKRDIDDIWNDFDKRIKGTIKKADSNGIQVNLGDLEDMRYIFQSLSERLKDQNLRPSGNWEFIYEIYNEYNNKNLNVFIAKENKKRIGGIISLYFKGIFFLWIGTLKNPGCSISPNELLVWESLKWAKEHGLKYFENMDSGSDPRLRFFKSKFNPEPVIWHSAEKYSPKYLKYLGQVYNKTN</sequence>
<dbReference type="InterPro" id="IPR050644">
    <property type="entry name" value="PG_Glycine_Bridge_Synth"/>
</dbReference>
<dbReference type="PROSITE" id="PS51191">
    <property type="entry name" value="FEMABX"/>
    <property type="match status" value="1"/>
</dbReference>
<dbReference type="STRING" id="937775.Metlim_0171"/>
<gene>
    <name evidence="8" type="ORF">Metlim_0171</name>
</gene>
<dbReference type="GO" id="GO:0008360">
    <property type="term" value="P:regulation of cell shape"/>
    <property type="evidence" value="ECO:0007669"/>
    <property type="project" value="UniProtKB-KW"/>
</dbReference>
<dbReference type="Pfam" id="PF13480">
    <property type="entry name" value="Acetyltransf_6"/>
    <property type="match status" value="1"/>
</dbReference>
<dbReference type="OrthoDB" id="140543at2157"/>